<dbReference type="AlphaFoldDB" id="A0A9Q0M6K9"/>
<evidence type="ECO:0000313" key="2">
    <source>
        <dbReference type="Proteomes" id="UP001142055"/>
    </source>
</evidence>
<proteinExistence type="predicted"/>
<feature type="non-terminal residue" evidence="1">
    <location>
        <position position="1"/>
    </location>
</feature>
<keyword evidence="2" id="KW-1185">Reference proteome</keyword>
<dbReference type="Proteomes" id="UP001142055">
    <property type="component" value="Chromosome 2"/>
</dbReference>
<gene>
    <name evidence="1" type="ORF">RDWZM_005761</name>
</gene>
<comment type="caution">
    <text evidence="1">The sequence shown here is derived from an EMBL/GenBank/DDBJ whole genome shotgun (WGS) entry which is preliminary data.</text>
</comment>
<protein>
    <submittedName>
        <fullName evidence="1">Uncharacterized protein</fullName>
    </submittedName>
</protein>
<sequence>LNHHQETSFFHFILAHIDIEWGVSTLLFNLPANSSTHFMIESIHQAMNDSILWPPKLLDESILCRRIIWALKDDEYVDDQLNSMLVGRYWKRLSLASTTVLSLNYVVVPICRSIAYYRLVAFNVPSTHLTSPHLLIQ</sequence>
<reference evidence="1" key="1">
    <citation type="submission" date="2022-12" db="EMBL/GenBank/DDBJ databases">
        <title>Genome assemblies of Blomia tropicalis.</title>
        <authorList>
            <person name="Cui Y."/>
        </authorList>
    </citation>
    <scope>NUCLEOTIDE SEQUENCE</scope>
    <source>
        <tissue evidence="1">Adult mites</tissue>
    </source>
</reference>
<accession>A0A9Q0M6K9</accession>
<organism evidence="1 2">
    <name type="scientific">Blomia tropicalis</name>
    <name type="common">Mite</name>
    <dbReference type="NCBI Taxonomy" id="40697"/>
    <lineage>
        <taxon>Eukaryota</taxon>
        <taxon>Metazoa</taxon>
        <taxon>Ecdysozoa</taxon>
        <taxon>Arthropoda</taxon>
        <taxon>Chelicerata</taxon>
        <taxon>Arachnida</taxon>
        <taxon>Acari</taxon>
        <taxon>Acariformes</taxon>
        <taxon>Sarcoptiformes</taxon>
        <taxon>Astigmata</taxon>
        <taxon>Glycyphagoidea</taxon>
        <taxon>Echimyopodidae</taxon>
        <taxon>Blomia</taxon>
    </lineage>
</organism>
<name>A0A9Q0M6K9_BLOTA</name>
<dbReference type="EMBL" id="JAPWDV010000002">
    <property type="protein sequence ID" value="KAJ6219949.1"/>
    <property type="molecule type" value="Genomic_DNA"/>
</dbReference>
<feature type="non-terminal residue" evidence="1">
    <location>
        <position position="137"/>
    </location>
</feature>
<evidence type="ECO:0000313" key="1">
    <source>
        <dbReference type="EMBL" id="KAJ6219949.1"/>
    </source>
</evidence>